<evidence type="ECO:0000256" key="1">
    <source>
        <dbReference type="SAM" id="MobiDB-lite"/>
    </source>
</evidence>
<keyword evidence="2" id="KW-1133">Transmembrane helix</keyword>
<reference evidence="3" key="1">
    <citation type="submission" date="2020-03" db="EMBL/GenBank/DDBJ databases">
        <title>Site-based positive gene gene selection in Geosmithia morbida across the United States reveals a broad range of putative effectors and factors for local host and environmental adapation.</title>
        <authorList>
            <person name="Onufrak A."/>
            <person name="Murdoch R.W."/>
            <person name="Gazis R."/>
            <person name="Huff M."/>
            <person name="Staton M."/>
            <person name="Klingeman W."/>
            <person name="Hadziabdic D."/>
        </authorList>
    </citation>
    <scope>NUCLEOTIDE SEQUENCE</scope>
    <source>
        <strain evidence="3">1262</strain>
    </source>
</reference>
<feature type="transmembrane region" description="Helical" evidence="2">
    <location>
        <begin position="169"/>
        <end position="192"/>
    </location>
</feature>
<evidence type="ECO:0000256" key="2">
    <source>
        <dbReference type="SAM" id="Phobius"/>
    </source>
</evidence>
<feature type="region of interest" description="Disordered" evidence="1">
    <location>
        <begin position="197"/>
        <end position="243"/>
    </location>
</feature>
<evidence type="ECO:0000313" key="3">
    <source>
        <dbReference type="EMBL" id="KAF4121427.1"/>
    </source>
</evidence>
<evidence type="ECO:0008006" key="5">
    <source>
        <dbReference type="Google" id="ProtNLM"/>
    </source>
</evidence>
<dbReference type="Proteomes" id="UP000749293">
    <property type="component" value="Unassembled WGS sequence"/>
</dbReference>
<dbReference type="RefSeq" id="XP_035320079.1">
    <property type="nucleotide sequence ID" value="XM_035463815.1"/>
</dbReference>
<feature type="region of interest" description="Disordered" evidence="1">
    <location>
        <begin position="46"/>
        <end position="73"/>
    </location>
</feature>
<feature type="compositionally biased region" description="Low complexity" evidence="1">
    <location>
        <begin position="216"/>
        <end position="243"/>
    </location>
</feature>
<proteinExistence type="predicted"/>
<protein>
    <recommendedName>
        <fullName evidence="5">Apple domain-containing protein</fullName>
    </recommendedName>
</protein>
<sequence>MDKRQSVAGETVRGGIATASAGVTTTGGARRKPTGVVPLMLASPTAVTTRGGAASPQTNTISDATTSPTSTTLGQRLLAPARAALRGDGRVTSRYQTFFEDSTPPPSPSYVGRSSLSNNNAETGWGHAPLSAPLGLAPKNEGYDYRYDHVAPPAPIPKAKGFMGLSRRACWIVLGLIAMVILALAVGLGVGLSTSHSSSSSSLSDKQADGNDSGVSSSQTATATKEATATTTEAATETTTSAIPSTTQTVVDVDDSDACPMANNTLYNIEGSTKQFLRLCGVDYSGDGGADDLGIVYTVSMQDCMVNCAGYDGCTACSWGILADDGARDNHRCWLKTNLGKAQKARASWDFAILQ</sequence>
<keyword evidence="4" id="KW-1185">Reference proteome</keyword>
<gene>
    <name evidence="3" type="ORF">GMORB2_1834</name>
</gene>
<name>A0A9P5D0B3_9HYPO</name>
<dbReference type="AlphaFoldDB" id="A0A9P5D0B3"/>
<evidence type="ECO:0000313" key="4">
    <source>
        <dbReference type="Proteomes" id="UP000749293"/>
    </source>
</evidence>
<accession>A0A9P5D0B3</accession>
<dbReference type="Gene3D" id="3.50.4.10">
    <property type="entry name" value="Hepatocyte Growth Factor"/>
    <property type="match status" value="1"/>
</dbReference>
<feature type="compositionally biased region" description="Polar residues" evidence="1">
    <location>
        <begin position="55"/>
        <end position="72"/>
    </location>
</feature>
<keyword evidence="2" id="KW-0812">Transmembrane</keyword>
<dbReference type="OrthoDB" id="3499003at2759"/>
<comment type="caution">
    <text evidence="3">The sequence shown here is derived from an EMBL/GenBank/DDBJ whole genome shotgun (WGS) entry which is preliminary data.</text>
</comment>
<organism evidence="3 4">
    <name type="scientific">Geosmithia morbida</name>
    <dbReference type="NCBI Taxonomy" id="1094350"/>
    <lineage>
        <taxon>Eukaryota</taxon>
        <taxon>Fungi</taxon>
        <taxon>Dikarya</taxon>
        <taxon>Ascomycota</taxon>
        <taxon>Pezizomycotina</taxon>
        <taxon>Sordariomycetes</taxon>
        <taxon>Hypocreomycetidae</taxon>
        <taxon>Hypocreales</taxon>
        <taxon>Bionectriaceae</taxon>
        <taxon>Geosmithia</taxon>
    </lineage>
</organism>
<dbReference type="EMBL" id="JAANYQ010000012">
    <property type="protein sequence ID" value="KAF4121427.1"/>
    <property type="molecule type" value="Genomic_DNA"/>
</dbReference>
<dbReference type="GeneID" id="55968064"/>
<keyword evidence="2" id="KW-0472">Membrane</keyword>